<sequence length="90" mass="10409">MDFTIIEAGMKLDEERHYVGHTIFTLEGHKSKYEVTFFSKKGDDWDYSLNYADESGIEEEMLQADARLEEDDDLFDALLDAAMDTMEDAE</sequence>
<dbReference type="AlphaFoldDB" id="A0A1R1EPU9"/>
<gene>
    <name evidence="1" type="ORF">BK138_18615</name>
</gene>
<keyword evidence="2" id="KW-1185">Reference proteome</keyword>
<comment type="caution">
    <text evidence="1">The sequence shown here is derived from an EMBL/GenBank/DDBJ whole genome shotgun (WGS) entry which is preliminary data.</text>
</comment>
<dbReference type="STRING" id="297318.BK138_18615"/>
<evidence type="ECO:0000313" key="2">
    <source>
        <dbReference type="Proteomes" id="UP000187172"/>
    </source>
</evidence>
<protein>
    <submittedName>
        <fullName evidence="1">Uncharacterized protein</fullName>
    </submittedName>
</protein>
<organism evidence="1 2">
    <name type="scientific">Paenibacillus rhizosphaerae</name>
    <dbReference type="NCBI Taxonomy" id="297318"/>
    <lineage>
        <taxon>Bacteria</taxon>
        <taxon>Bacillati</taxon>
        <taxon>Bacillota</taxon>
        <taxon>Bacilli</taxon>
        <taxon>Bacillales</taxon>
        <taxon>Paenibacillaceae</taxon>
        <taxon>Paenibacillus</taxon>
    </lineage>
</organism>
<dbReference type="RefSeq" id="WP_076171655.1">
    <property type="nucleotide sequence ID" value="NZ_MRTP01000004.1"/>
</dbReference>
<proteinExistence type="predicted"/>
<dbReference type="Proteomes" id="UP000187172">
    <property type="component" value="Unassembled WGS sequence"/>
</dbReference>
<name>A0A1R1EPU9_9BACL</name>
<evidence type="ECO:0000313" key="1">
    <source>
        <dbReference type="EMBL" id="OMF53827.1"/>
    </source>
</evidence>
<accession>A0A1R1EPU9</accession>
<reference evidence="1 2" key="1">
    <citation type="submission" date="2016-11" db="EMBL/GenBank/DDBJ databases">
        <title>Paenibacillus species isolates.</title>
        <authorList>
            <person name="Beno S.M."/>
        </authorList>
    </citation>
    <scope>NUCLEOTIDE SEQUENCE [LARGE SCALE GENOMIC DNA]</scope>
    <source>
        <strain evidence="1 2">FSL R5-0378</strain>
    </source>
</reference>
<dbReference type="EMBL" id="MRTP01000004">
    <property type="protein sequence ID" value="OMF53827.1"/>
    <property type="molecule type" value="Genomic_DNA"/>
</dbReference>